<evidence type="ECO:0000313" key="2">
    <source>
        <dbReference type="Proteomes" id="UP000719412"/>
    </source>
</evidence>
<proteinExistence type="predicted"/>
<reference evidence="1" key="2">
    <citation type="submission" date="2021-08" db="EMBL/GenBank/DDBJ databases">
        <authorList>
            <person name="Eriksson T."/>
        </authorList>
    </citation>
    <scope>NUCLEOTIDE SEQUENCE</scope>
    <source>
        <strain evidence="1">Stoneville</strain>
        <tissue evidence="1">Whole head</tissue>
    </source>
</reference>
<accession>A0A8J6HJ11</accession>
<dbReference type="Proteomes" id="UP000719412">
    <property type="component" value="Unassembled WGS sequence"/>
</dbReference>
<reference evidence="1" key="1">
    <citation type="journal article" date="2020" name="J Insects Food Feed">
        <title>The yellow mealworm (Tenebrio molitor) genome: a resource for the emerging insects as food and feed industry.</title>
        <authorList>
            <person name="Eriksson T."/>
            <person name="Andere A."/>
            <person name="Kelstrup H."/>
            <person name="Emery V."/>
            <person name="Picard C."/>
        </authorList>
    </citation>
    <scope>NUCLEOTIDE SEQUENCE</scope>
    <source>
        <strain evidence="1">Stoneville</strain>
        <tissue evidence="1">Whole head</tissue>
    </source>
</reference>
<protein>
    <submittedName>
        <fullName evidence="1">Uncharacterized protein</fullName>
    </submittedName>
</protein>
<dbReference type="EMBL" id="JABDTM020022606">
    <property type="protein sequence ID" value="KAH0815776.1"/>
    <property type="molecule type" value="Genomic_DNA"/>
</dbReference>
<evidence type="ECO:0000313" key="1">
    <source>
        <dbReference type="EMBL" id="KAH0815776.1"/>
    </source>
</evidence>
<sequence length="90" mass="9967">MPFSGNQLHLRRTWSVGSCHIRLRSVALSSVAPNPFEDCMSGKPQEKSVLLRIVQGGQMAGPFMRMRLHEVLSSSPWKTAPLSACQHVAH</sequence>
<gene>
    <name evidence="1" type="ORF">GEV33_007015</name>
</gene>
<comment type="caution">
    <text evidence="1">The sequence shown here is derived from an EMBL/GenBank/DDBJ whole genome shotgun (WGS) entry which is preliminary data.</text>
</comment>
<organism evidence="1 2">
    <name type="scientific">Tenebrio molitor</name>
    <name type="common">Yellow mealworm beetle</name>
    <dbReference type="NCBI Taxonomy" id="7067"/>
    <lineage>
        <taxon>Eukaryota</taxon>
        <taxon>Metazoa</taxon>
        <taxon>Ecdysozoa</taxon>
        <taxon>Arthropoda</taxon>
        <taxon>Hexapoda</taxon>
        <taxon>Insecta</taxon>
        <taxon>Pterygota</taxon>
        <taxon>Neoptera</taxon>
        <taxon>Endopterygota</taxon>
        <taxon>Coleoptera</taxon>
        <taxon>Polyphaga</taxon>
        <taxon>Cucujiformia</taxon>
        <taxon>Tenebrionidae</taxon>
        <taxon>Tenebrio</taxon>
    </lineage>
</organism>
<name>A0A8J6HJ11_TENMO</name>
<keyword evidence="2" id="KW-1185">Reference proteome</keyword>
<dbReference type="AlphaFoldDB" id="A0A8J6HJ11"/>